<name>A0AAJ2NR36_ALKPS</name>
<gene>
    <name evidence="1" type="ORF">RYX45_16950</name>
</gene>
<organism evidence="1 2">
    <name type="scientific">Alkalihalophilus pseudofirmus</name>
    <name type="common">Bacillus pseudofirmus</name>
    <dbReference type="NCBI Taxonomy" id="79885"/>
    <lineage>
        <taxon>Bacteria</taxon>
        <taxon>Bacillati</taxon>
        <taxon>Bacillota</taxon>
        <taxon>Bacilli</taxon>
        <taxon>Bacillales</taxon>
        <taxon>Bacillaceae</taxon>
        <taxon>Alkalihalophilus</taxon>
    </lineage>
</organism>
<accession>A0AAJ2NR36</accession>
<dbReference type="Proteomes" id="UP001285636">
    <property type="component" value="Unassembled WGS sequence"/>
</dbReference>
<protein>
    <submittedName>
        <fullName evidence="1">Uncharacterized protein</fullName>
    </submittedName>
</protein>
<comment type="caution">
    <text evidence="1">The sequence shown here is derived from an EMBL/GenBank/DDBJ whole genome shotgun (WGS) entry which is preliminary data.</text>
</comment>
<dbReference type="AlphaFoldDB" id="A0AAJ2NR36"/>
<evidence type="ECO:0000313" key="1">
    <source>
        <dbReference type="EMBL" id="MDV2886884.1"/>
    </source>
</evidence>
<dbReference type="EMBL" id="JAWJAY010000005">
    <property type="protein sequence ID" value="MDV2886884.1"/>
    <property type="molecule type" value="Genomic_DNA"/>
</dbReference>
<sequence>MNQVQEMQSLCQQYMNQAVHTQMNGQPAYNGVIENVDNEYLYLLVPVDEFGQYMDLADLMADYQQNQMVRSYQDQRYPYYAYNPYYQPYFYPYYPRPRGWNRLILPLAALTAIALL</sequence>
<dbReference type="RefSeq" id="WP_323467466.1">
    <property type="nucleotide sequence ID" value="NZ_CP144224.1"/>
</dbReference>
<evidence type="ECO:0000313" key="2">
    <source>
        <dbReference type="Proteomes" id="UP001285636"/>
    </source>
</evidence>
<reference evidence="1" key="1">
    <citation type="submission" date="2023-10" db="EMBL/GenBank/DDBJ databases">
        <title>Screening of Alkalihalophilus pseudofirmusBZ-TG-HK211 and Its Alleviation of Salt Stress on Rapeseed Growth.</title>
        <authorList>
            <person name="Zhao B."/>
            <person name="Guo T."/>
        </authorList>
    </citation>
    <scope>NUCLEOTIDE SEQUENCE</scope>
    <source>
        <strain evidence="1">BZ-TG-HK211</strain>
    </source>
</reference>
<proteinExistence type="predicted"/>